<evidence type="ECO:0000256" key="1">
    <source>
        <dbReference type="ARBA" id="ARBA00001922"/>
    </source>
</evidence>
<dbReference type="EMBL" id="FQVA01000001">
    <property type="protein sequence ID" value="SHF35223.1"/>
    <property type="molecule type" value="Genomic_DNA"/>
</dbReference>
<keyword evidence="4 11" id="KW-0237">DNA synthesis</keyword>
<dbReference type="GO" id="GO:0009263">
    <property type="term" value="P:deoxyribonucleotide biosynthetic process"/>
    <property type="evidence" value="ECO:0007669"/>
    <property type="project" value="UniProtKB-KW"/>
</dbReference>
<dbReference type="Pfam" id="PF00317">
    <property type="entry name" value="Ribonuc_red_lgN"/>
    <property type="match status" value="1"/>
</dbReference>
<keyword evidence="8" id="KW-1015">Disulfide bond</keyword>
<dbReference type="NCBIfam" id="TIGR02504">
    <property type="entry name" value="NrdJ_Z"/>
    <property type="match status" value="1"/>
</dbReference>
<evidence type="ECO:0000256" key="3">
    <source>
        <dbReference type="ARBA" id="ARBA00022628"/>
    </source>
</evidence>
<evidence type="ECO:0000256" key="4">
    <source>
        <dbReference type="ARBA" id="ARBA00022634"/>
    </source>
</evidence>
<comment type="catalytic activity">
    <reaction evidence="10 11">
        <text>a 2'-deoxyribonucleoside 5'-diphosphate + [thioredoxin]-disulfide + H2O = a ribonucleoside 5'-diphosphate + [thioredoxin]-dithiol</text>
        <dbReference type="Rhea" id="RHEA:23252"/>
        <dbReference type="Rhea" id="RHEA-COMP:10698"/>
        <dbReference type="Rhea" id="RHEA-COMP:10700"/>
        <dbReference type="ChEBI" id="CHEBI:15377"/>
        <dbReference type="ChEBI" id="CHEBI:29950"/>
        <dbReference type="ChEBI" id="CHEBI:50058"/>
        <dbReference type="ChEBI" id="CHEBI:57930"/>
        <dbReference type="ChEBI" id="CHEBI:73316"/>
        <dbReference type="EC" id="1.17.4.1"/>
    </reaction>
</comment>
<evidence type="ECO:0000313" key="14">
    <source>
        <dbReference type="EMBL" id="SHF35223.1"/>
    </source>
</evidence>
<evidence type="ECO:0000256" key="11">
    <source>
        <dbReference type="RuleBase" id="RU364064"/>
    </source>
</evidence>
<keyword evidence="7" id="KW-0215">Deoxyribonucleotide synthesis</keyword>
<evidence type="ECO:0000256" key="6">
    <source>
        <dbReference type="ARBA" id="ARBA00023002"/>
    </source>
</evidence>
<dbReference type="Gene3D" id="3.20.70.20">
    <property type="match status" value="1"/>
</dbReference>
<keyword evidence="3 11" id="KW-0846">Cobalamin</keyword>
<dbReference type="CDD" id="cd02888">
    <property type="entry name" value="RNR_II_dimer"/>
    <property type="match status" value="1"/>
</dbReference>
<comment type="similarity">
    <text evidence="2 11">Belongs to the ribonucleoside diphosphate reductase class-2 family.</text>
</comment>
<keyword evidence="5 11" id="KW-0547">Nucleotide-binding</keyword>
<dbReference type="PANTHER" id="PTHR43371:SF1">
    <property type="entry name" value="RIBONUCLEOSIDE-DIPHOSPHATE REDUCTASE"/>
    <property type="match status" value="1"/>
</dbReference>
<dbReference type="GO" id="GO:0071897">
    <property type="term" value="P:DNA biosynthetic process"/>
    <property type="evidence" value="ECO:0007669"/>
    <property type="project" value="UniProtKB-KW"/>
</dbReference>
<evidence type="ECO:0000256" key="2">
    <source>
        <dbReference type="ARBA" id="ARBA00007405"/>
    </source>
</evidence>
<dbReference type="InterPro" id="IPR000788">
    <property type="entry name" value="RNR_lg_C"/>
</dbReference>
<evidence type="ECO:0000256" key="5">
    <source>
        <dbReference type="ARBA" id="ARBA00022741"/>
    </source>
</evidence>
<dbReference type="GO" id="GO:0004748">
    <property type="term" value="F:ribonucleoside-diphosphate reductase activity, thioredoxin disulfide as acceptor"/>
    <property type="evidence" value="ECO:0007669"/>
    <property type="project" value="UniProtKB-EC"/>
</dbReference>
<comment type="function">
    <text evidence="11">Catalyzes the reduction of ribonucleotides to deoxyribonucleotides. May function to provide a pool of deoxyribonucleotide precursors for DNA repair during oxygen limitation and/or for immediate growth after restoration of oxygen.</text>
</comment>
<evidence type="ECO:0000256" key="7">
    <source>
        <dbReference type="ARBA" id="ARBA00023116"/>
    </source>
</evidence>
<evidence type="ECO:0000313" key="15">
    <source>
        <dbReference type="Proteomes" id="UP000184170"/>
    </source>
</evidence>
<name>A0A1M5AYE5_9GAMM</name>
<dbReference type="EC" id="1.17.4.1" evidence="11"/>
<dbReference type="GO" id="GO:0005524">
    <property type="term" value="F:ATP binding"/>
    <property type="evidence" value="ECO:0007669"/>
    <property type="project" value="InterPro"/>
</dbReference>
<feature type="domain" description="Ribonucleotide reductase large subunit C-terminal" evidence="13">
    <location>
        <begin position="89"/>
        <end position="579"/>
    </location>
</feature>
<keyword evidence="9 11" id="KW-0170">Cobalt</keyword>
<dbReference type="Pfam" id="PF02867">
    <property type="entry name" value="Ribonuc_red_lgC"/>
    <property type="match status" value="1"/>
</dbReference>
<evidence type="ECO:0000256" key="9">
    <source>
        <dbReference type="ARBA" id="ARBA00023285"/>
    </source>
</evidence>
<reference evidence="15" key="1">
    <citation type="submission" date="2016-11" db="EMBL/GenBank/DDBJ databases">
        <authorList>
            <person name="Varghese N."/>
            <person name="Submissions S."/>
        </authorList>
    </citation>
    <scope>NUCLEOTIDE SEQUENCE [LARGE SCALE GENOMIC DNA]</scope>
    <source>
        <strain evidence="15">CGMCC 1.7063</strain>
    </source>
</reference>
<gene>
    <name evidence="14" type="ORF">SAMN04487965_2008</name>
</gene>
<sequence length="609" mass="67676">MARFDCEISEFIWATKYRHRGIGRAGEHILDQTLEDSWRRLANALAAVEPRQHELWAQRFYHNLADFRFLPGGRILAGAGTGHRVTLFNCFVMGTIEDSMEAIFERLKEGALTMQQGGGIGCDFSTLRPAGSCAQHTGTVASGPVSFMRIWDAMCATLLSTGSRRGAMMATLRCDHPDIEQFVEAKRDPRELRHFNLSVLVSDDFMAAVAGDEEWPLVFPDRQLEGQGGDLIPRRWSGAADVVPCRVLRRLPARQLWQKIMHATYDCAEPGVLFIDQINRHNNLYYREHISATNPCGEIPLPPYGACNLGSINLTRFVREPFSDRARLDWDGIRDCAALGVRMLDNVIELSRYPLPAQEQQARGSRRIGIGITGLADALITLGMHYDSDAARDLAARVMRTLRDSAYGSAIALAEEKGTFPFFQRDDYLRGADIRALPDALQRAIAERGIRNSHLIAIAPTGTISLLANCVSSGVEPVFDFRHRRRVLTATGAYREFEIVDPAYRLWCDSGGNCGALPPTFVAARSLSPRAHLLMEAALQPFVDNAISKTVNVPADYPFEKFESLYREAFELGLKGCTTFRPNPITQSVLTSGAEQPAGHCCDIEREGE</sequence>
<evidence type="ECO:0000256" key="10">
    <source>
        <dbReference type="ARBA" id="ARBA00047754"/>
    </source>
</evidence>
<evidence type="ECO:0000259" key="12">
    <source>
        <dbReference type="Pfam" id="PF00317"/>
    </source>
</evidence>
<protein>
    <recommendedName>
        <fullName evidence="11">Vitamin B12-dependent ribonucleotide reductase</fullName>
        <ecNumber evidence="11">1.17.4.1</ecNumber>
    </recommendedName>
</protein>
<evidence type="ECO:0000256" key="8">
    <source>
        <dbReference type="ARBA" id="ARBA00023157"/>
    </source>
</evidence>
<evidence type="ECO:0000259" key="13">
    <source>
        <dbReference type="Pfam" id="PF02867"/>
    </source>
</evidence>
<dbReference type="Proteomes" id="UP000184170">
    <property type="component" value="Unassembled WGS sequence"/>
</dbReference>
<keyword evidence="15" id="KW-1185">Reference proteome</keyword>
<organism evidence="14 15">
    <name type="scientific">Microbulbifer donghaiensis</name>
    <dbReference type="NCBI Taxonomy" id="494016"/>
    <lineage>
        <taxon>Bacteria</taxon>
        <taxon>Pseudomonadati</taxon>
        <taxon>Pseudomonadota</taxon>
        <taxon>Gammaproteobacteria</taxon>
        <taxon>Cellvibrionales</taxon>
        <taxon>Microbulbiferaceae</taxon>
        <taxon>Microbulbifer</taxon>
    </lineage>
</organism>
<accession>A0A1M5AYE5</accession>
<dbReference type="STRING" id="494016.SAMN04487965_2008"/>
<dbReference type="PRINTS" id="PR01183">
    <property type="entry name" value="RIBORDTASEM1"/>
</dbReference>
<keyword evidence="6 11" id="KW-0560">Oxidoreductase</keyword>
<dbReference type="InterPro" id="IPR013344">
    <property type="entry name" value="RNR_NrdJ/NrdZ"/>
</dbReference>
<feature type="domain" description="Ribonucleotide reductase large subunit N-terminal" evidence="12">
    <location>
        <begin position="28"/>
        <end position="84"/>
    </location>
</feature>
<proteinExistence type="inferred from homology"/>
<dbReference type="SUPFAM" id="SSF51998">
    <property type="entry name" value="PFL-like glycyl radical enzymes"/>
    <property type="match status" value="1"/>
</dbReference>
<dbReference type="InterPro" id="IPR013509">
    <property type="entry name" value="RNR_lsu_N"/>
</dbReference>
<comment type="cofactor">
    <cofactor evidence="1 11">
        <name>adenosylcob(III)alamin</name>
        <dbReference type="ChEBI" id="CHEBI:18408"/>
    </cofactor>
</comment>
<dbReference type="AlphaFoldDB" id="A0A1M5AYE5"/>
<dbReference type="PANTHER" id="PTHR43371">
    <property type="entry name" value="VITAMIN B12-DEPENDENT RIBONUCLEOTIDE REDUCTASE"/>
    <property type="match status" value="1"/>
</dbReference>
<dbReference type="InterPro" id="IPR050862">
    <property type="entry name" value="RdRp_reductase_class-2"/>
</dbReference>
<dbReference type="GO" id="GO:0031419">
    <property type="term" value="F:cobalamin binding"/>
    <property type="evidence" value="ECO:0007669"/>
    <property type="project" value="UniProtKB-KW"/>
</dbReference>
<dbReference type="RefSeq" id="WP_073274189.1">
    <property type="nucleotide sequence ID" value="NZ_FQVA01000001.1"/>
</dbReference>
<dbReference type="OrthoDB" id="9762933at2"/>